<keyword evidence="4" id="KW-0560">Oxidoreductase</keyword>
<keyword evidence="5" id="KW-0443">Lipid metabolism</keyword>
<keyword evidence="3" id="KW-0752">Steroid biosynthesis</keyword>
<dbReference type="GO" id="GO:0005811">
    <property type="term" value="C:lipid droplet"/>
    <property type="evidence" value="ECO:0007669"/>
    <property type="project" value="TreeGrafter"/>
</dbReference>
<name>A0A5M3MTT6_CONPW</name>
<dbReference type="GO" id="GO:0000253">
    <property type="term" value="F:3-beta-hydroxysteroid 3-dehydrogenase (NADP+) activity"/>
    <property type="evidence" value="ECO:0007669"/>
    <property type="project" value="TreeGrafter"/>
</dbReference>
<dbReference type="GO" id="GO:0006694">
    <property type="term" value="P:steroid biosynthetic process"/>
    <property type="evidence" value="ECO:0007669"/>
    <property type="project" value="UniProtKB-KW"/>
</dbReference>
<dbReference type="OMA" id="WTGINWP"/>
<evidence type="ECO:0000256" key="4">
    <source>
        <dbReference type="ARBA" id="ARBA00023002"/>
    </source>
</evidence>
<evidence type="ECO:0000256" key="5">
    <source>
        <dbReference type="ARBA" id="ARBA00023098"/>
    </source>
</evidence>
<accession>A0A5M3MTT6</accession>
<evidence type="ECO:0000256" key="3">
    <source>
        <dbReference type="ARBA" id="ARBA00022955"/>
    </source>
</evidence>
<reference evidence="8" key="1">
    <citation type="journal article" date="2012" name="Science">
        <title>The Paleozoic origin of enzymatic lignin decomposition reconstructed from 31 fungal genomes.</title>
        <authorList>
            <person name="Floudas D."/>
            <person name="Binder M."/>
            <person name="Riley R."/>
            <person name="Barry K."/>
            <person name="Blanchette R.A."/>
            <person name="Henrissat B."/>
            <person name="Martinez A.T."/>
            <person name="Otillar R."/>
            <person name="Spatafora J.W."/>
            <person name="Yadav J.S."/>
            <person name="Aerts A."/>
            <person name="Benoit I."/>
            <person name="Boyd A."/>
            <person name="Carlson A."/>
            <person name="Copeland A."/>
            <person name="Coutinho P.M."/>
            <person name="de Vries R.P."/>
            <person name="Ferreira P."/>
            <person name="Findley K."/>
            <person name="Foster B."/>
            <person name="Gaskell J."/>
            <person name="Glotzer D."/>
            <person name="Gorecki P."/>
            <person name="Heitman J."/>
            <person name="Hesse C."/>
            <person name="Hori C."/>
            <person name="Igarashi K."/>
            <person name="Jurgens J.A."/>
            <person name="Kallen N."/>
            <person name="Kersten P."/>
            <person name="Kohler A."/>
            <person name="Kuees U."/>
            <person name="Kumar T.K.A."/>
            <person name="Kuo A."/>
            <person name="LaButti K."/>
            <person name="Larrondo L.F."/>
            <person name="Lindquist E."/>
            <person name="Ling A."/>
            <person name="Lombard V."/>
            <person name="Lucas S."/>
            <person name="Lundell T."/>
            <person name="Martin R."/>
            <person name="McLaughlin D.J."/>
            <person name="Morgenstern I."/>
            <person name="Morin E."/>
            <person name="Murat C."/>
            <person name="Nagy L.G."/>
            <person name="Nolan M."/>
            <person name="Ohm R.A."/>
            <person name="Patyshakuliyeva A."/>
            <person name="Rokas A."/>
            <person name="Ruiz-Duenas F.J."/>
            <person name="Sabat G."/>
            <person name="Salamov A."/>
            <person name="Samejima M."/>
            <person name="Schmutz J."/>
            <person name="Slot J.C."/>
            <person name="St John F."/>
            <person name="Stenlid J."/>
            <person name="Sun H."/>
            <person name="Sun S."/>
            <person name="Syed K."/>
            <person name="Tsang A."/>
            <person name="Wiebenga A."/>
            <person name="Young D."/>
            <person name="Pisabarro A."/>
            <person name="Eastwood D.C."/>
            <person name="Martin F."/>
            <person name="Cullen D."/>
            <person name="Grigoriev I.V."/>
            <person name="Hibbett D.S."/>
        </authorList>
    </citation>
    <scope>NUCLEOTIDE SEQUENCE [LARGE SCALE GENOMIC DNA]</scope>
    <source>
        <strain evidence="8">RWD-64-598 SS2</strain>
    </source>
</reference>
<dbReference type="KEGG" id="cput:CONPUDRAFT_103632"/>
<dbReference type="RefSeq" id="XP_007768112.1">
    <property type="nucleotide sequence ID" value="XM_007769922.1"/>
</dbReference>
<proteinExistence type="inferred from homology"/>
<dbReference type="EMBL" id="JH711577">
    <property type="protein sequence ID" value="EIW82457.1"/>
    <property type="molecule type" value="Genomic_DNA"/>
</dbReference>
<dbReference type="Proteomes" id="UP000053558">
    <property type="component" value="Unassembled WGS sequence"/>
</dbReference>
<keyword evidence="8" id="KW-1185">Reference proteome</keyword>
<comment type="caution">
    <text evidence="7">The sequence shown here is derived from an EMBL/GenBank/DDBJ whole genome shotgun (WGS) entry which is preliminary data.</text>
</comment>
<dbReference type="GeneID" id="19198432"/>
<dbReference type="PANTHER" id="PTHR43647">
    <property type="entry name" value="DEHYDROGENASE"/>
    <property type="match status" value="1"/>
</dbReference>
<gene>
    <name evidence="7" type="ORF">CONPUDRAFT_103632</name>
</gene>
<dbReference type="InterPro" id="IPR036291">
    <property type="entry name" value="NAD(P)-bd_dom_sf"/>
</dbReference>
<dbReference type="InterPro" id="IPR051593">
    <property type="entry name" value="Ergosterol_Biosynth_ERG27"/>
</dbReference>
<evidence type="ECO:0000313" key="7">
    <source>
        <dbReference type="EMBL" id="EIW82457.1"/>
    </source>
</evidence>
<evidence type="ECO:0000256" key="2">
    <source>
        <dbReference type="ARBA" id="ARBA00022857"/>
    </source>
</evidence>
<keyword evidence="1" id="KW-0444">Lipid biosynthesis</keyword>
<dbReference type="AlphaFoldDB" id="A0A5M3MTT6"/>
<dbReference type="PANTHER" id="PTHR43647:SF1">
    <property type="entry name" value="3-KETO-STEROID REDUCTASE ERG27"/>
    <property type="match status" value="1"/>
</dbReference>
<dbReference type="GO" id="GO:0005789">
    <property type="term" value="C:endoplasmic reticulum membrane"/>
    <property type="evidence" value="ECO:0007669"/>
    <property type="project" value="TreeGrafter"/>
</dbReference>
<dbReference type="Gene3D" id="3.40.50.720">
    <property type="entry name" value="NAD(P)-binding Rossmann-like Domain"/>
    <property type="match status" value="1"/>
</dbReference>
<dbReference type="SUPFAM" id="SSF51735">
    <property type="entry name" value="NAD(P)-binding Rossmann-fold domains"/>
    <property type="match status" value="1"/>
</dbReference>
<organism evidence="7 8">
    <name type="scientific">Coniophora puteana (strain RWD-64-598)</name>
    <name type="common">Brown rot fungus</name>
    <dbReference type="NCBI Taxonomy" id="741705"/>
    <lineage>
        <taxon>Eukaryota</taxon>
        <taxon>Fungi</taxon>
        <taxon>Dikarya</taxon>
        <taxon>Basidiomycota</taxon>
        <taxon>Agaricomycotina</taxon>
        <taxon>Agaricomycetes</taxon>
        <taxon>Agaricomycetidae</taxon>
        <taxon>Boletales</taxon>
        <taxon>Coniophorineae</taxon>
        <taxon>Coniophoraceae</taxon>
        <taxon>Coniophora</taxon>
    </lineage>
</organism>
<dbReference type="GO" id="GO:0005741">
    <property type="term" value="C:mitochondrial outer membrane"/>
    <property type="evidence" value="ECO:0007669"/>
    <property type="project" value="TreeGrafter"/>
</dbReference>
<evidence type="ECO:0000313" key="8">
    <source>
        <dbReference type="Proteomes" id="UP000053558"/>
    </source>
</evidence>
<keyword evidence="2" id="KW-0521">NADP</keyword>
<protein>
    <submittedName>
        <fullName evidence="7">NAD(P)-binding protein</fullName>
    </submittedName>
</protein>
<sequence length="418" mass="46548">MSNSRTWPIIIVTGANSGVGFGICQRLLVELSQTYPDDAQPSYGFHNQQGADEKFAACEGLTLILACRSRQRAETARDQLFKFLDDHLEKRCRIGTLNSHATAFRKNLEIDIHTIDLASVHSIFLFADEVSQKYPYISHLVFNAGLACFSRINWSAAIQQLACDWVNAVTAPAFYVQDVGKLTPDHLGLVWQCNVFGHYVLFRLLEKTLAKCSNPTGPRVLWMSSHESDSTFYDPQDWQLIKSAHSYQCSKYQIDMMSLHLDRQAVEMHSADSQSPVIRHFTVLPGVAGTNIASSLLGPLSSIGMFLAFYIARVLGSPYHLISSYKAAVSAVHLCLVPFVFLPMINLKATSTNGHANGSPSEAGVRYVSQCNRWGKEGVSSSKLYESKEEEVQTNELIEKCETLFRTFCEAEGRKTVA</sequence>
<evidence type="ECO:0000256" key="1">
    <source>
        <dbReference type="ARBA" id="ARBA00022516"/>
    </source>
</evidence>
<evidence type="ECO:0000256" key="6">
    <source>
        <dbReference type="ARBA" id="ARBA00023593"/>
    </source>
</evidence>
<dbReference type="OrthoDB" id="9989144at2759"/>
<comment type="similarity">
    <text evidence="6">Belongs to the short-chain dehydrogenases/reductases (SDR) family. ERG27 subfamily.</text>
</comment>